<proteinExistence type="predicted"/>
<reference evidence="2 3" key="1">
    <citation type="journal article" date="2019" name="Indoor Air">
        <title>Impacts of indoor surface finishes on bacterial viability.</title>
        <authorList>
            <person name="Hu J."/>
            <person name="Maamar S.B."/>
            <person name="Glawe A.J."/>
            <person name="Gottel N."/>
            <person name="Gilbert J.A."/>
            <person name="Hartmann E.M."/>
        </authorList>
    </citation>
    <scope>NUCLEOTIDE SEQUENCE [LARGE SCALE GENOMIC DNA]</scope>
    <source>
        <strain evidence="2 3">AF060A6</strain>
    </source>
</reference>
<keyword evidence="3" id="KW-1185">Reference proteome</keyword>
<name>A0A4S3PIU6_9BACI</name>
<feature type="transmembrane region" description="Helical" evidence="1">
    <location>
        <begin position="55"/>
        <end position="75"/>
    </location>
</feature>
<evidence type="ECO:0000313" key="2">
    <source>
        <dbReference type="EMBL" id="THE09301.1"/>
    </source>
</evidence>
<dbReference type="RefSeq" id="WP_136381833.1">
    <property type="nucleotide sequence ID" value="NZ_SLUB01000088.1"/>
</dbReference>
<dbReference type="OrthoDB" id="2736366at2"/>
<comment type="caution">
    <text evidence="2">The sequence shown here is derived from an EMBL/GenBank/DDBJ whole genome shotgun (WGS) entry which is preliminary data.</text>
</comment>
<keyword evidence="1" id="KW-0812">Transmembrane</keyword>
<organism evidence="2 3">
    <name type="scientific">Bacillus timonensis</name>
    <dbReference type="NCBI Taxonomy" id="1033734"/>
    <lineage>
        <taxon>Bacteria</taxon>
        <taxon>Bacillati</taxon>
        <taxon>Bacillota</taxon>
        <taxon>Bacilli</taxon>
        <taxon>Bacillales</taxon>
        <taxon>Bacillaceae</taxon>
        <taxon>Bacillus</taxon>
    </lineage>
</organism>
<keyword evidence="1" id="KW-1133">Transmembrane helix</keyword>
<sequence length="76" mass="9032">MNHDQFEKELKEKLDQFTVEVPDFPMKKSRLSRMANWFFNPVSIPFPEVGYKKNAFLSISWLPILILPLTFVLFLL</sequence>
<gene>
    <name evidence="2" type="ORF">E1I69_22880</name>
</gene>
<evidence type="ECO:0000313" key="3">
    <source>
        <dbReference type="Proteomes" id="UP000306477"/>
    </source>
</evidence>
<dbReference type="EMBL" id="SLUB01000088">
    <property type="protein sequence ID" value="THE09301.1"/>
    <property type="molecule type" value="Genomic_DNA"/>
</dbReference>
<protein>
    <submittedName>
        <fullName evidence="2">Uncharacterized protein</fullName>
    </submittedName>
</protein>
<accession>A0A4S3PIU6</accession>
<keyword evidence="1" id="KW-0472">Membrane</keyword>
<evidence type="ECO:0000256" key="1">
    <source>
        <dbReference type="SAM" id="Phobius"/>
    </source>
</evidence>
<dbReference type="AlphaFoldDB" id="A0A4S3PIU6"/>
<dbReference type="Proteomes" id="UP000306477">
    <property type="component" value="Unassembled WGS sequence"/>
</dbReference>
<dbReference type="STRING" id="1033734.GCA_000285535_02171"/>